<evidence type="ECO:0000313" key="3">
    <source>
        <dbReference type="Proteomes" id="UP000694300"/>
    </source>
</evidence>
<sequence length="264" mass="27614">MSLGPCTTLGRALVCAAVLAMAGCAAASPGPGAVPVLRPEVVAEVPHDPTAFTQGFEIADGVLYEGTGLVGASQLRELDPSTGAVLRSAPLPDDVFGEGITVVGDRIWQLTWQDGVAYEWDRASLTRIREVPLAGEGWGLCTGDDGRLVRSDGTSRLRFHDPVTFAETGSVDVAQDGVPVSQLNELECVDGQVYANVWRTDRIVRVDPADGRVTAVVDATGLLDPGQRAGTDVLNGIADAGGGELLLTGKLWPTTFRVRLVPAG</sequence>
<keyword evidence="1" id="KW-0732">Signal</keyword>
<dbReference type="Pfam" id="PF05096">
    <property type="entry name" value="Glu_cyclase_2"/>
    <property type="match status" value="1"/>
</dbReference>
<dbReference type="InterPro" id="IPR007788">
    <property type="entry name" value="QCT"/>
</dbReference>
<dbReference type="Proteomes" id="UP000694300">
    <property type="component" value="Unassembled WGS sequence"/>
</dbReference>
<comment type="caution">
    <text evidence="2">The sequence shown here is derived from an EMBL/GenBank/DDBJ whole genome shotgun (WGS) entry which is preliminary data.</text>
</comment>
<dbReference type="EMBL" id="JADQDF010000001">
    <property type="protein sequence ID" value="MBW0128222.1"/>
    <property type="molecule type" value="Genomic_DNA"/>
</dbReference>
<keyword evidence="3" id="KW-1185">Reference proteome</keyword>
<dbReference type="RefSeq" id="WP_218590049.1">
    <property type="nucleotide sequence ID" value="NZ_JADQDE010000028.1"/>
</dbReference>
<gene>
    <name evidence="2" type="ORF">I4I82_11040</name>
</gene>
<evidence type="ECO:0000256" key="1">
    <source>
        <dbReference type="SAM" id="SignalP"/>
    </source>
</evidence>
<reference evidence="2 3" key="1">
    <citation type="submission" date="2020-11" db="EMBL/GenBank/DDBJ databases">
        <title>Pseudonocardia abyssalis sp. nov. and Pseudonocardia oceani sp. nov., description and phylogenomic analysis of two novel actinomycetes isolated from the deep Southern Ocean.</title>
        <authorList>
            <person name="Parra J."/>
        </authorList>
    </citation>
    <scope>NUCLEOTIDE SEQUENCE [LARGE SCALE GENOMIC DNA]</scope>
    <source>
        <strain evidence="3">KRD185</strain>
    </source>
</reference>
<name>A0ABS6U7N5_9PSEU</name>
<organism evidence="2 3">
    <name type="scientific">Pseudonocardia oceani</name>
    <dbReference type="NCBI Taxonomy" id="2792013"/>
    <lineage>
        <taxon>Bacteria</taxon>
        <taxon>Bacillati</taxon>
        <taxon>Actinomycetota</taxon>
        <taxon>Actinomycetes</taxon>
        <taxon>Pseudonocardiales</taxon>
        <taxon>Pseudonocardiaceae</taxon>
        <taxon>Pseudonocardia</taxon>
    </lineage>
</organism>
<proteinExistence type="predicted"/>
<feature type="chain" id="PRO_5046664265" evidence="1">
    <location>
        <begin position="28"/>
        <end position="264"/>
    </location>
</feature>
<protein>
    <submittedName>
        <fullName evidence="2">Glutaminyl-peptide cyclotransferase</fullName>
    </submittedName>
</protein>
<accession>A0ABS6U7N5</accession>
<feature type="signal peptide" evidence="1">
    <location>
        <begin position="1"/>
        <end position="27"/>
    </location>
</feature>
<dbReference type="PANTHER" id="PTHR31270">
    <property type="entry name" value="GLUTAMINYL-PEPTIDE CYCLOTRANSFERASE"/>
    <property type="match status" value="1"/>
</dbReference>
<dbReference type="PANTHER" id="PTHR31270:SF1">
    <property type="entry name" value="GLUTAMINYL-PEPTIDE CYCLOTRANSFERASE"/>
    <property type="match status" value="1"/>
</dbReference>
<evidence type="ECO:0000313" key="2">
    <source>
        <dbReference type="EMBL" id="MBW0128222.1"/>
    </source>
</evidence>